<dbReference type="Proteomes" id="UP000240400">
    <property type="component" value="Unassembled WGS sequence"/>
</dbReference>
<dbReference type="PANTHER" id="PTHR35333:SF4">
    <property type="entry name" value="SLR0121 PROTEIN"/>
    <property type="match status" value="1"/>
</dbReference>
<dbReference type="InterPro" id="IPR001967">
    <property type="entry name" value="Peptidase_S11_N"/>
</dbReference>
<dbReference type="Pfam" id="PF00768">
    <property type="entry name" value="Peptidase_S11"/>
    <property type="match status" value="1"/>
</dbReference>
<comment type="function">
    <text evidence="1">Removes C-terminal D-alanyl residues from sugar-peptide cell wall precursors.</text>
</comment>
<dbReference type="EMBL" id="PZHR01000008">
    <property type="protein sequence ID" value="PTK60230.1"/>
    <property type="molecule type" value="Genomic_DNA"/>
</dbReference>
<dbReference type="GO" id="GO:0008360">
    <property type="term" value="P:regulation of cell shape"/>
    <property type="evidence" value="ECO:0007669"/>
    <property type="project" value="UniProtKB-KW"/>
</dbReference>
<dbReference type="RefSeq" id="WP_107643987.1">
    <property type="nucleotide sequence ID" value="NZ_JAFNLP010000004.1"/>
</dbReference>
<feature type="active site" evidence="8">
    <location>
        <position position="133"/>
    </location>
</feature>
<dbReference type="InterPro" id="IPR015294">
    <property type="entry name" value="Pen-bd_prot4_C_dom"/>
</dbReference>
<dbReference type="Gene3D" id="3.40.710.10">
    <property type="entry name" value="DD-peptidase/beta-lactamase superfamily"/>
    <property type="match status" value="1"/>
</dbReference>
<evidence type="ECO:0000256" key="5">
    <source>
        <dbReference type="ARBA" id="ARBA00022960"/>
    </source>
</evidence>
<evidence type="ECO:0000256" key="11">
    <source>
        <dbReference type="SAM" id="Phobius"/>
    </source>
</evidence>
<evidence type="ECO:0000259" key="14">
    <source>
        <dbReference type="Pfam" id="PF09211"/>
    </source>
</evidence>
<dbReference type="GO" id="GO:0071555">
    <property type="term" value="P:cell wall organization"/>
    <property type="evidence" value="ECO:0007669"/>
    <property type="project" value="UniProtKB-KW"/>
</dbReference>
<keyword evidence="11" id="KW-0472">Membrane</keyword>
<dbReference type="InterPro" id="IPR018044">
    <property type="entry name" value="Peptidase_S11"/>
</dbReference>
<keyword evidence="7" id="KW-0961">Cell wall biogenesis/degradation</keyword>
<keyword evidence="6" id="KW-0573">Peptidoglycan synthesis</keyword>
<feature type="binding site" evidence="9">
    <location>
        <position position="259"/>
    </location>
    <ligand>
        <name>substrate</name>
    </ligand>
</feature>
<evidence type="ECO:0000256" key="6">
    <source>
        <dbReference type="ARBA" id="ARBA00022984"/>
    </source>
</evidence>
<evidence type="ECO:0000256" key="4">
    <source>
        <dbReference type="ARBA" id="ARBA00022801"/>
    </source>
</evidence>
<evidence type="ECO:0000256" key="9">
    <source>
        <dbReference type="PIRSR" id="PIRSR618044-2"/>
    </source>
</evidence>
<evidence type="ECO:0000256" key="10">
    <source>
        <dbReference type="RuleBase" id="RU004016"/>
    </source>
</evidence>
<keyword evidence="5" id="KW-0133">Cell shape</keyword>
<keyword evidence="3 12" id="KW-0732">Signal</keyword>
<gene>
    <name evidence="15" type="ORF">BUZ61_02745</name>
</gene>
<evidence type="ECO:0000313" key="16">
    <source>
        <dbReference type="Proteomes" id="UP000240400"/>
    </source>
</evidence>
<dbReference type="InterPro" id="IPR037091">
    <property type="entry name" value="Pen-bd_prot4_C_dom_sf"/>
</dbReference>
<evidence type="ECO:0000256" key="8">
    <source>
        <dbReference type="PIRSR" id="PIRSR618044-1"/>
    </source>
</evidence>
<sequence length="418" mass="48087">MKRFFILLCLINIFIFPSQMHAETSIDVTKSYGIEMSSFYQPKGSIVADSHTGRILWEENIDRKWPLASMSKLMTLTFVLDKIKEGTLPLDKKITVTVDDEVFSQHPLLSNNKMQKGAVYSVEELIYLTVVPSSNVATRMLMQQVEPDMRQFVKGMNQRAKDLGMRNTYFTNPFGAENAIVGKQYLPTGFALNEDNISTSRDFAKLAYYMMNTYPNITKYTKHATYVSKPNTKLEEQFHTYLHSLKGDVHEYPGTDGLKTGSSGHAAYNYTATVQKGGFRIVQVLLGVGHWDVDDSEYKRHVIGNALLDRVYERYQYKEVLSKGMHYINGRWYKVEQPLKDVVEKDKPVRFEILNNKITVLDPDRHYLTSDMKPPSVVVTPLTNYKTFIISGAFTLFMMICILILLSLIRKHRHKYMS</sequence>
<feature type="active site" description="Proton acceptor" evidence="8">
    <location>
        <position position="72"/>
    </location>
</feature>
<dbReference type="SUPFAM" id="SSF69189">
    <property type="entry name" value="Penicillin-binding protein associated domain"/>
    <property type="match status" value="1"/>
</dbReference>
<protein>
    <recommendedName>
        <fullName evidence="17">D-alanyl-D-alanine carboxypeptidase</fullName>
    </recommendedName>
</protein>
<dbReference type="GO" id="GO:0006508">
    <property type="term" value="P:proteolysis"/>
    <property type="evidence" value="ECO:0007669"/>
    <property type="project" value="InterPro"/>
</dbReference>
<feature type="signal peptide" evidence="12">
    <location>
        <begin position="1"/>
        <end position="22"/>
    </location>
</feature>
<evidence type="ECO:0000313" key="15">
    <source>
        <dbReference type="EMBL" id="PTK60230.1"/>
    </source>
</evidence>
<dbReference type="GO" id="GO:0030655">
    <property type="term" value="P:beta-lactam antibiotic catabolic process"/>
    <property type="evidence" value="ECO:0007669"/>
    <property type="project" value="InterPro"/>
</dbReference>
<dbReference type="Gene3D" id="2.30.140.20">
    <property type="entry name" value="Penicillin-binding protein 4, C-terminal domain"/>
    <property type="match status" value="1"/>
</dbReference>
<feature type="active site" description="Acyl-ester intermediate" evidence="8">
    <location>
        <position position="69"/>
    </location>
</feature>
<evidence type="ECO:0000256" key="2">
    <source>
        <dbReference type="ARBA" id="ARBA00007164"/>
    </source>
</evidence>
<keyword evidence="11" id="KW-1133">Transmembrane helix</keyword>
<dbReference type="PANTHER" id="PTHR35333">
    <property type="entry name" value="BETA-LACTAMASE"/>
    <property type="match status" value="1"/>
</dbReference>
<feature type="domain" description="Peptidase S11 D-alanyl-D-alanine carboxypeptidase A N-terminal" evidence="13">
    <location>
        <begin position="44"/>
        <end position="287"/>
    </location>
</feature>
<feature type="transmembrane region" description="Helical" evidence="11">
    <location>
        <begin position="388"/>
        <end position="409"/>
    </location>
</feature>
<dbReference type="GO" id="GO:0009252">
    <property type="term" value="P:peptidoglycan biosynthetic process"/>
    <property type="evidence" value="ECO:0007669"/>
    <property type="project" value="UniProtKB-KW"/>
</dbReference>
<dbReference type="SUPFAM" id="SSF56601">
    <property type="entry name" value="beta-lactamase/transpeptidase-like"/>
    <property type="match status" value="1"/>
</dbReference>
<evidence type="ECO:0000256" key="12">
    <source>
        <dbReference type="SAM" id="SignalP"/>
    </source>
</evidence>
<proteinExistence type="inferred from homology"/>
<evidence type="ECO:0000256" key="3">
    <source>
        <dbReference type="ARBA" id="ARBA00022729"/>
    </source>
</evidence>
<name>A0A2T4SD06_9STAP</name>
<dbReference type="AlphaFoldDB" id="A0A2T4SD06"/>
<comment type="similarity">
    <text evidence="2 10">Belongs to the peptidase S11 family.</text>
</comment>
<dbReference type="OrthoDB" id="9791132at2"/>
<accession>A0A2T4SD06</accession>
<organism evidence="15 16">
    <name type="scientific">Staphylococcus nepalensis</name>
    <dbReference type="NCBI Taxonomy" id="214473"/>
    <lineage>
        <taxon>Bacteria</taxon>
        <taxon>Bacillati</taxon>
        <taxon>Bacillota</taxon>
        <taxon>Bacilli</taxon>
        <taxon>Bacillales</taxon>
        <taxon>Staphylococcaceae</taxon>
        <taxon>Staphylococcus</taxon>
    </lineage>
</organism>
<dbReference type="GO" id="GO:0008800">
    <property type="term" value="F:beta-lactamase activity"/>
    <property type="evidence" value="ECO:0007669"/>
    <property type="project" value="InterPro"/>
</dbReference>
<keyword evidence="4" id="KW-0378">Hydrolase</keyword>
<dbReference type="InterPro" id="IPR012338">
    <property type="entry name" value="Beta-lactam/transpept-like"/>
</dbReference>
<feature type="chain" id="PRO_5015445302" description="D-alanyl-D-alanine carboxypeptidase" evidence="12">
    <location>
        <begin position="23"/>
        <end position="418"/>
    </location>
</feature>
<comment type="caution">
    <text evidence="15">The sequence shown here is derived from an EMBL/GenBank/DDBJ whole genome shotgun (WGS) entry which is preliminary data.</text>
</comment>
<dbReference type="GO" id="GO:0046677">
    <property type="term" value="P:response to antibiotic"/>
    <property type="evidence" value="ECO:0007669"/>
    <property type="project" value="InterPro"/>
</dbReference>
<evidence type="ECO:0000256" key="1">
    <source>
        <dbReference type="ARBA" id="ARBA00003217"/>
    </source>
</evidence>
<dbReference type="PRINTS" id="PR00725">
    <property type="entry name" value="DADACBPTASE1"/>
</dbReference>
<evidence type="ECO:0000256" key="7">
    <source>
        <dbReference type="ARBA" id="ARBA00023316"/>
    </source>
</evidence>
<feature type="domain" description="Penicillin-binding protein 4 C-terminal" evidence="14">
    <location>
        <begin position="317"/>
        <end position="379"/>
    </location>
</feature>
<dbReference type="GO" id="GO:0009002">
    <property type="term" value="F:serine-type D-Ala-D-Ala carboxypeptidase activity"/>
    <property type="evidence" value="ECO:0007669"/>
    <property type="project" value="InterPro"/>
</dbReference>
<dbReference type="InterPro" id="IPR000871">
    <property type="entry name" value="Beta-lactam_class-A"/>
</dbReference>
<reference evidence="15 16" key="1">
    <citation type="journal article" date="2016" name="Front. Microbiol.">
        <title>Comprehensive Phylogenetic Analysis of Bovine Non-aureus Staphylococci Species Based on Whole-Genome Sequencing.</title>
        <authorList>
            <person name="Naushad S."/>
            <person name="Barkema H.W."/>
            <person name="Luby C."/>
            <person name="Condas L.A."/>
            <person name="Nobrega D.B."/>
            <person name="Carson D.A."/>
            <person name="De Buck J."/>
        </authorList>
    </citation>
    <scope>NUCLEOTIDE SEQUENCE [LARGE SCALE GENOMIC DNA]</scope>
    <source>
        <strain evidence="15 16">SNUC 4337</strain>
    </source>
</reference>
<dbReference type="InterPro" id="IPR015956">
    <property type="entry name" value="Peniciliin-bd_prot_C_sf"/>
</dbReference>
<dbReference type="Pfam" id="PF09211">
    <property type="entry name" value="DUF1958"/>
    <property type="match status" value="1"/>
</dbReference>
<evidence type="ECO:0000259" key="13">
    <source>
        <dbReference type="Pfam" id="PF00768"/>
    </source>
</evidence>
<evidence type="ECO:0008006" key="17">
    <source>
        <dbReference type="Google" id="ProtNLM"/>
    </source>
</evidence>
<keyword evidence="11" id="KW-0812">Transmembrane</keyword>